<dbReference type="STRING" id="91360.SAMN05660330_00157"/>
<dbReference type="GO" id="GO:0015697">
    <property type="term" value="P:quaternary ammonium group transport"/>
    <property type="evidence" value="ECO:0007669"/>
    <property type="project" value="UniProtKB-ARBA"/>
</dbReference>
<proteinExistence type="predicted"/>
<dbReference type="PANTHER" id="PTHR42781">
    <property type="entry name" value="SPERMIDINE/PUTRESCINE IMPORT ATP-BINDING PROTEIN POTA"/>
    <property type="match status" value="1"/>
</dbReference>
<dbReference type="InterPro" id="IPR050093">
    <property type="entry name" value="ABC_SmlMolc_Importer"/>
</dbReference>
<dbReference type="Proteomes" id="UP000199073">
    <property type="component" value="Unassembled WGS sequence"/>
</dbReference>
<dbReference type="EMBL" id="FNJI01000001">
    <property type="protein sequence ID" value="SDO39015.1"/>
    <property type="molecule type" value="Genomic_DNA"/>
</dbReference>
<dbReference type="SMART" id="SM00382">
    <property type="entry name" value="AAA"/>
    <property type="match status" value="1"/>
</dbReference>
<evidence type="ECO:0000256" key="2">
    <source>
        <dbReference type="ARBA" id="ARBA00022741"/>
    </source>
</evidence>
<protein>
    <submittedName>
        <fullName evidence="5">Spermidine/putrescine transport system ATP-binding protein</fullName>
    </submittedName>
</protein>
<dbReference type="Gene3D" id="3.40.50.300">
    <property type="entry name" value="P-loop containing nucleotide triphosphate hydrolases"/>
    <property type="match status" value="1"/>
</dbReference>
<dbReference type="RefSeq" id="WP_092218775.1">
    <property type="nucleotide sequence ID" value="NZ_FNJI01000001.1"/>
</dbReference>
<dbReference type="OrthoDB" id="9809450at2"/>
<dbReference type="PROSITE" id="PS50893">
    <property type="entry name" value="ABC_TRANSPORTER_2"/>
    <property type="match status" value="1"/>
</dbReference>
<organism evidence="5 6">
    <name type="scientific">Desulforhopalus singaporensis</name>
    <dbReference type="NCBI Taxonomy" id="91360"/>
    <lineage>
        <taxon>Bacteria</taxon>
        <taxon>Pseudomonadati</taxon>
        <taxon>Thermodesulfobacteriota</taxon>
        <taxon>Desulfobulbia</taxon>
        <taxon>Desulfobulbales</taxon>
        <taxon>Desulfocapsaceae</taxon>
        <taxon>Desulforhopalus</taxon>
    </lineage>
</organism>
<dbReference type="GO" id="GO:0005524">
    <property type="term" value="F:ATP binding"/>
    <property type="evidence" value="ECO:0007669"/>
    <property type="project" value="UniProtKB-KW"/>
</dbReference>
<name>A0A1H0J5K3_9BACT</name>
<evidence type="ECO:0000313" key="6">
    <source>
        <dbReference type="Proteomes" id="UP000199073"/>
    </source>
</evidence>
<dbReference type="PANTHER" id="PTHR42781:SF4">
    <property type="entry name" value="SPERMIDINE_PUTRESCINE IMPORT ATP-BINDING PROTEIN POTA"/>
    <property type="match status" value="1"/>
</dbReference>
<evidence type="ECO:0000313" key="5">
    <source>
        <dbReference type="EMBL" id="SDO39015.1"/>
    </source>
</evidence>
<dbReference type="InterPro" id="IPR017871">
    <property type="entry name" value="ABC_transporter-like_CS"/>
</dbReference>
<dbReference type="InterPro" id="IPR027417">
    <property type="entry name" value="P-loop_NTPase"/>
</dbReference>
<dbReference type="Gene3D" id="2.40.50.100">
    <property type="match status" value="1"/>
</dbReference>
<dbReference type="AlphaFoldDB" id="A0A1H0J5K3"/>
<feature type="domain" description="ABC transporter" evidence="4">
    <location>
        <begin position="9"/>
        <end position="239"/>
    </location>
</feature>
<reference evidence="5 6" key="1">
    <citation type="submission" date="2016-10" db="EMBL/GenBank/DDBJ databases">
        <authorList>
            <person name="de Groot N.N."/>
        </authorList>
    </citation>
    <scope>NUCLEOTIDE SEQUENCE [LARGE SCALE GENOMIC DNA]</scope>
    <source>
        <strain evidence="5 6">DSM 12130</strain>
    </source>
</reference>
<evidence type="ECO:0000256" key="1">
    <source>
        <dbReference type="ARBA" id="ARBA00022448"/>
    </source>
</evidence>
<dbReference type="SUPFAM" id="SSF50331">
    <property type="entry name" value="MOP-like"/>
    <property type="match status" value="1"/>
</dbReference>
<keyword evidence="1" id="KW-0813">Transport</keyword>
<gene>
    <name evidence="5" type="ORF">SAMN05660330_00157</name>
</gene>
<dbReference type="GO" id="GO:0016887">
    <property type="term" value="F:ATP hydrolysis activity"/>
    <property type="evidence" value="ECO:0007669"/>
    <property type="project" value="InterPro"/>
</dbReference>
<dbReference type="SUPFAM" id="SSF52540">
    <property type="entry name" value="P-loop containing nucleoside triphosphate hydrolases"/>
    <property type="match status" value="1"/>
</dbReference>
<accession>A0A1H0J5K3</accession>
<dbReference type="InterPro" id="IPR003593">
    <property type="entry name" value="AAA+_ATPase"/>
</dbReference>
<evidence type="ECO:0000259" key="4">
    <source>
        <dbReference type="PROSITE" id="PS50893"/>
    </source>
</evidence>
<dbReference type="Pfam" id="PF00005">
    <property type="entry name" value="ABC_tran"/>
    <property type="match status" value="1"/>
</dbReference>
<sequence>MSTPAKTILKVSDLSRKYREDTILDSVSFSLLYGEILCLLGPSGSGKTSLLRLLAGLDNVETGSVLFENRDIRSTPAHKRQFGMMFQEYALFPHKNVEENIAFGLEMKKMESAAIDKQVTKMLKLVGLEGFGHRNMDELSGGERQRVALARSLAPQPRLLLLDEPLGSLDRTLRDRLTAEIRKILKLLGVTAIFVTHDQHEAFSIADKIGVLHNGRLEQFDRPETVYTTPANIEIARFLGFSNLIRGTVDNSGTFFQSLSGKLRFPVNRAKSSFRPETTLLIRPEGAVFRGVTPGSRIDPFQLCGIVTEKSYLGGGYRVTLLSEDNEFTFTLPLYPQPPEPGETINLTLAPSALVCIDDPAGG</sequence>
<evidence type="ECO:0000256" key="3">
    <source>
        <dbReference type="ARBA" id="ARBA00022840"/>
    </source>
</evidence>
<dbReference type="FunFam" id="3.40.50.300:FF:000425">
    <property type="entry name" value="Probable ABC transporter, ATP-binding subunit"/>
    <property type="match status" value="1"/>
</dbReference>
<keyword evidence="6" id="KW-1185">Reference proteome</keyword>
<keyword evidence="3 5" id="KW-0067">ATP-binding</keyword>
<dbReference type="InterPro" id="IPR003439">
    <property type="entry name" value="ABC_transporter-like_ATP-bd"/>
</dbReference>
<dbReference type="InterPro" id="IPR008995">
    <property type="entry name" value="Mo/tungstate-bd_C_term_dom"/>
</dbReference>
<keyword evidence="2" id="KW-0547">Nucleotide-binding</keyword>
<dbReference type="PROSITE" id="PS00211">
    <property type="entry name" value="ABC_TRANSPORTER_1"/>
    <property type="match status" value="1"/>
</dbReference>